<dbReference type="EMBL" id="WJXW01000018">
    <property type="protein sequence ID" value="KAF9728929.1"/>
    <property type="molecule type" value="Genomic_DNA"/>
</dbReference>
<reference evidence="2" key="1">
    <citation type="journal article" date="2020" name="Mol. Plant Microbe Interact.">
        <title>Genome Sequence of the Biocontrol Agent Coniothyrium minitans strain Conio (IMI 134523).</title>
        <authorList>
            <person name="Patel D."/>
            <person name="Shittu T.A."/>
            <person name="Baroncelli R."/>
            <person name="Muthumeenakshi S."/>
            <person name="Osborne T.H."/>
            <person name="Janganan T.K."/>
            <person name="Sreenivasaprasad S."/>
        </authorList>
    </citation>
    <scope>NUCLEOTIDE SEQUENCE</scope>
    <source>
        <strain evidence="2">Conio</strain>
    </source>
</reference>
<dbReference type="Proteomes" id="UP000756921">
    <property type="component" value="Unassembled WGS sequence"/>
</dbReference>
<feature type="region of interest" description="Disordered" evidence="1">
    <location>
        <begin position="12"/>
        <end position="34"/>
    </location>
</feature>
<comment type="caution">
    <text evidence="2">The sequence shown here is derived from an EMBL/GenBank/DDBJ whole genome shotgun (WGS) entry which is preliminary data.</text>
</comment>
<name>A0A9P6G718_9PLEO</name>
<accession>A0A9P6G718</accession>
<evidence type="ECO:0000313" key="3">
    <source>
        <dbReference type="Proteomes" id="UP000756921"/>
    </source>
</evidence>
<dbReference type="AlphaFoldDB" id="A0A9P6G718"/>
<feature type="compositionally biased region" description="Basic and acidic residues" evidence="1">
    <location>
        <begin position="192"/>
        <end position="202"/>
    </location>
</feature>
<protein>
    <submittedName>
        <fullName evidence="2">Uncharacterized protein</fullName>
    </submittedName>
</protein>
<proteinExistence type="predicted"/>
<evidence type="ECO:0000256" key="1">
    <source>
        <dbReference type="SAM" id="MobiDB-lite"/>
    </source>
</evidence>
<evidence type="ECO:0000313" key="2">
    <source>
        <dbReference type="EMBL" id="KAF9728929.1"/>
    </source>
</evidence>
<organism evidence="2 3">
    <name type="scientific">Paraphaeosphaeria minitans</name>
    <dbReference type="NCBI Taxonomy" id="565426"/>
    <lineage>
        <taxon>Eukaryota</taxon>
        <taxon>Fungi</taxon>
        <taxon>Dikarya</taxon>
        <taxon>Ascomycota</taxon>
        <taxon>Pezizomycotina</taxon>
        <taxon>Dothideomycetes</taxon>
        <taxon>Pleosporomycetidae</taxon>
        <taxon>Pleosporales</taxon>
        <taxon>Massarineae</taxon>
        <taxon>Didymosphaeriaceae</taxon>
        <taxon>Paraphaeosphaeria</taxon>
    </lineage>
</organism>
<keyword evidence="3" id="KW-1185">Reference proteome</keyword>
<gene>
    <name evidence="2" type="ORF">PMIN01_13309</name>
</gene>
<feature type="region of interest" description="Disordered" evidence="1">
    <location>
        <begin position="181"/>
        <end position="202"/>
    </location>
</feature>
<sequence length="202" mass="22460">MSFLDYPYRGPSLRGLSSEERRQHHRHQCLTSSRKGSYPSYIPLLLLSNMRNRLLHNADAPSTDPQAICSQYERHRTDQDKGSRHQLVSGTTVAIEIGVASLPATASKAPIGAPLLSGPDHGQISLPSGLLVFTVWPQTLKAAHAHRAKWISTRLQFLQFRALIPDILPVAARLRGTAFDTSSLPTSHRRRPSDERRQTSSL</sequence>